<evidence type="ECO:0000259" key="3">
    <source>
        <dbReference type="Pfam" id="PF16561"/>
    </source>
</evidence>
<dbReference type="Gene3D" id="2.60.40.10">
    <property type="entry name" value="Immunoglobulins"/>
    <property type="match status" value="1"/>
</dbReference>
<gene>
    <name evidence="4" type="ORF">ENR23_07035</name>
</gene>
<reference evidence="4" key="1">
    <citation type="journal article" date="2020" name="mSystems">
        <title>Genome- and Community-Level Interaction Insights into Carbon Utilization and Element Cycling Functions of Hydrothermarchaeota in Hydrothermal Sediment.</title>
        <authorList>
            <person name="Zhou Z."/>
            <person name="Liu Y."/>
            <person name="Xu W."/>
            <person name="Pan J."/>
            <person name="Luo Z.H."/>
            <person name="Li M."/>
        </authorList>
    </citation>
    <scope>NUCLEOTIDE SEQUENCE [LARGE SCALE GENOMIC DNA]</scope>
    <source>
        <strain evidence="4">SpSt-381</strain>
    </source>
</reference>
<name>A0A832I3P6_UNCEI</name>
<organism evidence="4">
    <name type="scientific">Eiseniibacteriota bacterium</name>
    <dbReference type="NCBI Taxonomy" id="2212470"/>
    <lineage>
        <taxon>Bacteria</taxon>
        <taxon>Candidatus Eiseniibacteriota</taxon>
    </lineage>
</organism>
<dbReference type="Pfam" id="PF16561">
    <property type="entry name" value="AMPK1_CBM"/>
    <property type="match status" value="1"/>
</dbReference>
<accession>A0A832I3P6</accession>
<comment type="caution">
    <text evidence="4">The sequence shown here is derived from an EMBL/GenBank/DDBJ whole genome shotgun (WGS) entry which is preliminary data.</text>
</comment>
<dbReference type="SUPFAM" id="SSF81296">
    <property type="entry name" value="E set domains"/>
    <property type="match status" value="1"/>
</dbReference>
<feature type="chain" id="PRO_5032744298" description="AMP-activated protein kinase glycogen-binding domain-containing protein" evidence="2">
    <location>
        <begin position="19"/>
        <end position="133"/>
    </location>
</feature>
<dbReference type="CDD" id="cd02859">
    <property type="entry name" value="E_set_AMPKbeta_like_N"/>
    <property type="match status" value="1"/>
</dbReference>
<dbReference type="InterPro" id="IPR014756">
    <property type="entry name" value="Ig_E-set"/>
</dbReference>
<evidence type="ECO:0000313" key="4">
    <source>
        <dbReference type="EMBL" id="HGZ43166.1"/>
    </source>
</evidence>
<dbReference type="EMBL" id="DSQF01000012">
    <property type="protein sequence ID" value="HGZ43166.1"/>
    <property type="molecule type" value="Genomic_DNA"/>
</dbReference>
<sequence>MRRTAILAAVLLAAAALAGCSALNFVKRRLPPPTQTPEGVLFRFAAPSARMVQLMGSWPENNWGAGQAQTATFLVGEMKDEDGDGIWTRVEKLPPGRYQYKFLIDRVNWKEDPNNPNRTDDGFGGFNSLVDVR</sequence>
<dbReference type="PROSITE" id="PS51257">
    <property type="entry name" value="PROKAR_LIPOPROTEIN"/>
    <property type="match status" value="1"/>
</dbReference>
<feature type="domain" description="AMP-activated protein kinase glycogen-binding" evidence="3">
    <location>
        <begin position="49"/>
        <end position="133"/>
    </location>
</feature>
<dbReference type="InterPro" id="IPR013783">
    <property type="entry name" value="Ig-like_fold"/>
</dbReference>
<feature type="signal peptide" evidence="2">
    <location>
        <begin position="1"/>
        <end position="18"/>
    </location>
</feature>
<evidence type="ECO:0000256" key="2">
    <source>
        <dbReference type="SAM" id="SignalP"/>
    </source>
</evidence>
<feature type="region of interest" description="Disordered" evidence="1">
    <location>
        <begin position="113"/>
        <end position="133"/>
    </location>
</feature>
<keyword evidence="2" id="KW-0732">Signal</keyword>
<proteinExistence type="predicted"/>
<dbReference type="AlphaFoldDB" id="A0A832I3P6"/>
<protein>
    <recommendedName>
        <fullName evidence="3">AMP-activated protein kinase glycogen-binding domain-containing protein</fullName>
    </recommendedName>
</protein>
<dbReference type="InterPro" id="IPR032640">
    <property type="entry name" value="AMPK1_CBM"/>
</dbReference>
<evidence type="ECO:0000256" key="1">
    <source>
        <dbReference type="SAM" id="MobiDB-lite"/>
    </source>
</evidence>